<dbReference type="SUPFAM" id="SSF143120">
    <property type="entry name" value="YefM-like"/>
    <property type="match status" value="1"/>
</dbReference>
<name>A0A438ANX1_9NOCA</name>
<gene>
    <name evidence="3" type="ORF">EGT50_16395</name>
</gene>
<evidence type="ECO:0000313" key="4">
    <source>
        <dbReference type="Proteomes" id="UP000283479"/>
    </source>
</evidence>
<protein>
    <recommendedName>
        <fullName evidence="2">Antitoxin</fullName>
    </recommendedName>
</protein>
<dbReference type="InterPro" id="IPR036165">
    <property type="entry name" value="YefM-like_sf"/>
</dbReference>
<evidence type="ECO:0000256" key="1">
    <source>
        <dbReference type="ARBA" id="ARBA00009981"/>
    </source>
</evidence>
<keyword evidence="4" id="KW-1185">Reference proteome</keyword>
<dbReference type="Proteomes" id="UP000283479">
    <property type="component" value="Unassembled WGS sequence"/>
</dbReference>
<dbReference type="AlphaFoldDB" id="A0A438ANX1"/>
<dbReference type="OrthoDB" id="9802003at2"/>
<reference evidence="3 4" key="1">
    <citation type="submission" date="2018-11" db="EMBL/GenBank/DDBJ databases">
        <title>Rhodococcus spongicola sp. nov. and Rhodococcus xishaensis sp. nov. from marine sponges.</title>
        <authorList>
            <person name="Li L."/>
            <person name="Lin H.W."/>
        </authorList>
    </citation>
    <scope>NUCLEOTIDE SEQUENCE [LARGE SCALE GENOMIC DNA]</scope>
    <source>
        <strain evidence="3 4">LHW51113</strain>
    </source>
</reference>
<dbReference type="Gene3D" id="3.40.1620.10">
    <property type="entry name" value="YefM-like domain"/>
    <property type="match status" value="1"/>
</dbReference>
<organism evidence="3 4">
    <name type="scientific">Rhodococcus xishaensis</name>
    <dbReference type="NCBI Taxonomy" id="2487364"/>
    <lineage>
        <taxon>Bacteria</taxon>
        <taxon>Bacillati</taxon>
        <taxon>Actinomycetota</taxon>
        <taxon>Actinomycetes</taxon>
        <taxon>Mycobacteriales</taxon>
        <taxon>Nocardiaceae</taxon>
        <taxon>Rhodococcus</taxon>
    </lineage>
</organism>
<sequence>MAVTANVAKQKLEKLIQQVNDDCLPIEIVTDEGSAVLVPKDHFDSLEETAYLFRNPVMAERLMQAYERFKRGEFIERELIEE</sequence>
<evidence type="ECO:0000256" key="2">
    <source>
        <dbReference type="RuleBase" id="RU362080"/>
    </source>
</evidence>
<comment type="caution">
    <text evidence="3">The sequence shown here is derived from an EMBL/GenBank/DDBJ whole genome shotgun (WGS) entry which is preliminary data.</text>
</comment>
<proteinExistence type="inferred from homology"/>
<comment type="function">
    <text evidence="2">Antitoxin component of a type II toxin-antitoxin (TA) system.</text>
</comment>
<comment type="similarity">
    <text evidence="1 2">Belongs to the phD/YefM antitoxin family.</text>
</comment>
<dbReference type="Gene3D" id="1.10.1220.170">
    <property type="match status" value="1"/>
</dbReference>
<dbReference type="Pfam" id="PF02604">
    <property type="entry name" value="PhdYeFM_antitox"/>
    <property type="match status" value="1"/>
</dbReference>
<dbReference type="NCBIfam" id="TIGR01552">
    <property type="entry name" value="phd_fam"/>
    <property type="match status" value="1"/>
</dbReference>
<evidence type="ECO:0000313" key="3">
    <source>
        <dbReference type="EMBL" id="RVW00201.1"/>
    </source>
</evidence>
<dbReference type="InterPro" id="IPR006442">
    <property type="entry name" value="Antitoxin_Phd/YefM"/>
</dbReference>
<dbReference type="EMBL" id="RKLO01000007">
    <property type="protein sequence ID" value="RVW00201.1"/>
    <property type="molecule type" value="Genomic_DNA"/>
</dbReference>
<accession>A0A438ANX1</accession>
<dbReference type="RefSeq" id="WP_127955696.1">
    <property type="nucleotide sequence ID" value="NZ_RKLO01000007.1"/>
</dbReference>